<dbReference type="Proteomes" id="UP001055439">
    <property type="component" value="Chromosome 5"/>
</dbReference>
<keyword evidence="2" id="KW-1133">Transmembrane helix</keyword>
<feature type="domain" description="Nucleolus and neural progenitor protein-like N-terminal" evidence="3">
    <location>
        <begin position="12"/>
        <end position="128"/>
    </location>
</feature>
<dbReference type="Pfam" id="PF14780">
    <property type="entry name" value="NEPRO_N"/>
    <property type="match status" value="1"/>
</dbReference>
<sequence length="410" mass="46836">MTNYENSKLEERLQHLLVQFQVEAGVLDRMVYKNKNQHRRSSYFQYLLKVRRDVKLLQSAGLKEILKVLFPIINGTKAAQKAFYPARSKSKSSGSKHNCQNRLLGVARLLSQMAEPILRAATWLNQYLGQLLCQFLPNHDFIIIFNNKSHVFLYLHDSQICLLLAKSFFTGFCITILALLARLRVLVQQMLLDVILIYNKVSSLSQERQSVKLFQDRIEAFREYYPSTNRVLTLDCVWREDKFFLVEKTENRNIENRNEDLSAVPFTTSVQYETFELFDEATKHENICSPTMETDTHPPKDQPETVGIVGNTVNSEDARTLEAVKFPSAVAEEVLAAKVDAFLSPTPPEPQTKSRRKVAFVPVKRSNPFDTNTSGPSKKMKLDLDSSNSTEAEDPFLDLLFSGRVEGSVL</sequence>
<gene>
    <name evidence="4" type="ORF">MUK42_18928</name>
</gene>
<feature type="region of interest" description="Disordered" evidence="1">
    <location>
        <begin position="343"/>
        <end position="395"/>
    </location>
</feature>
<dbReference type="OrthoDB" id="114080at2759"/>
<dbReference type="EMBL" id="CP097507">
    <property type="protein sequence ID" value="URE06376.1"/>
    <property type="molecule type" value="Genomic_DNA"/>
</dbReference>
<dbReference type="PANTHER" id="PTHR34786:SF1">
    <property type="entry name" value="OS09G0504900 PROTEIN"/>
    <property type="match status" value="1"/>
</dbReference>
<evidence type="ECO:0000259" key="3">
    <source>
        <dbReference type="Pfam" id="PF14780"/>
    </source>
</evidence>
<evidence type="ECO:0000313" key="5">
    <source>
        <dbReference type="Proteomes" id="UP001055439"/>
    </source>
</evidence>
<reference evidence="4" key="1">
    <citation type="submission" date="2022-05" db="EMBL/GenBank/DDBJ databases">
        <title>The Musa troglodytarum L. genome provides insights into the mechanism of non-climacteric behaviour and enrichment of carotenoids.</title>
        <authorList>
            <person name="Wang J."/>
        </authorList>
    </citation>
    <scope>NUCLEOTIDE SEQUENCE</scope>
    <source>
        <tissue evidence="4">Leaf</tissue>
    </source>
</reference>
<evidence type="ECO:0000256" key="1">
    <source>
        <dbReference type="SAM" id="MobiDB-lite"/>
    </source>
</evidence>
<dbReference type="PANTHER" id="PTHR34786">
    <property type="entry name" value="OS09G0504900 PROTEIN"/>
    <property type="match status" value="1"/>
</dbReference>
<keyword evidence="2" id="KW-0472">Membrane</keyword>
<dbReference type="InterPro" id="IPR027951">
    <property type="entry name" value="Nepro_N"/>
</dbReference>
<dbReference type="AlphaFoldDB" id="A0A9E7G063"/>
<feature type="transmembrane region" description="Helical" evidence="2">
    <location>
        <begin position="162"/>
        <end position="181"/>
    </location>
</feature>
<protein>
    <recommendedName>
        <fullName evidence="3">Nucleolus and neural progenitor protein-like N-terminal domain-containing protein</fullName>
    </recommendedName>
</protein>
<keyword evidence="2" id="KW-0812">Transmembrane</keyword>
<organism evidence="4 5">
    <name type="scientific">Musa troglodytarum</name>
    <name type="common">fe'i banana</name>
    <dbReference type="NCBI Taxonomy" id="320322"/>
    <lineage>
        <taxon>Eukaryota</taxon>
        <taxon>Viridiplantae</taxon>
        <taxon>Streptophyta</taxon>
        <taxon>Embryophyta</taxon>
        <taxon>Tracheophyta</taxon>
        <taxon>Spermatophyta</taxon>
        <taxon>Magnoliopsida</taxon>
        <taxon>Liliopsida</taxon>
        <taxon>Zingiberales</taxon>
        <taxon>Musaceae</taxon>
        <taxon>Musa</taxon>
    </lineage>
</organism>
<evidence type="ECO:0000313" key="4">
    <source>
        <dbReference type="EMBL" id="URE06376.1"/>
    </source>
</evidence>
<proteinExistence type="predicted"/>
<evidence type="ECO:0000256" key="2">
    <source>
        <dbReference type="SAM" id="Phobius"/>
    </source>
</evidence>
<accession>A0A9E7G063</accession>
<keyword evidence="5" id="KW-1185">Reference proteome</keyword>
<name>A0A9E7G063_9LILI</name>